<feature type="binding site" evidence="3">
    <location>
        <position position="132"/>
    </location>
    <ligand>
        <name>substrate</name>
    </ligand>
</feature>
<proteinExistence type="inferred from homology"/>
<feature type="binding site" evidence="3">
    <location>
        <begin position="70"/>
        <end position="72"/>
    </location>
    <ligand>
        <name>substrate</name>
    </ligand>
</feature>
<dbReference type="GO" id="GO:0046872">
    <property type="term" value="F:metal ion binding"/>
    <property type="evidence" value="ECO:0007669"/>
    <property type="project" value="UniProtKB-KW"/>
</dbReference>
<feature type="binding site" evidence="4">
    <location>
        <position position="63"/>
    </location>
    <ligand>
        <name>Zn(2+)</name>
        <dbReference type="ChEBI" id="CHEBI:29105"/>
        <label>1</label>
        <note>catalytic</note>
    </ligand>
</feature>
<dbReference type="PIRSF" id="PIRSF001238">
    <property type="entry name" value="IadA"/>
    <property type="match status" value="1"/>
</dbReference>
<feature type="binding site" evidence="4">
    <location>
        <position position="197"/>
    </location>
    <ligand>
        <name>Zn(2+)</name>
        <dbReference type="ChEBI" id="CHEBI:29105"/>
        <label>2</label>
        <note>catalytic</note>
    </ligand>
</feature>
<dbReference type="AlphaFoldDB" id="A0A7X2P404"/>
<dbReference type="NCBIfam" id="TIGR01975">
    <property type="entry name" value="isoAsp_dipep"/>
    <property type="match status" value="1"/>
</dbReference>
<keyword evidence="1 4" id="KW-0479">Metal-binding</keyword>
<dbReference type="EC" id="3.4.19.-" evidence="1"/>
<comment type="cofactor">
    <cofactor evidence="1 4">
        <name>Zn(2+)</name>
        <dbReference type="ChEBI" id="CHEBI:29105"/>
    </cofactor>
    <text evidence="1 4">Binds 2 Zn(2+) ions per subunit.</text>
</comment>
<name>A0A7X2P404_9FIRM</name>
<dbReference type="EMBL" id="VUMS01000017">
    <property type="protein sequence ID" value="MST67082.1"/>
    <property type="molecule type" value="Genomic_DNA"/>
</dbReference>
<comment type="similarity">
    <text evidence="1">Belongs to the peptidase M38 family.</text>
</comment>
<feature type="binding site" evidence="4">
    <location>
        <position position="226"/>
    </location>
    <ligand>
        <name>Zn(2+)</name>
        <dbReference type="ChEBI" id="CHEBI:29105"/>
        <label>2</label>
        <note>catalytic</note>
    </ligand>
</feature>
<keyword evidence="1 4" id="KW-0862">Zinc</keyword>
<evidence type="ECO:0000313" key="7">
    <source>
        <dbReference type="Proteomes" id="UP000440513"/>
    </source>
</evidence>
<dbReference type="Gene3D" id="3.20.20.140">
    <property type="entry name" value="Metal-dependent hydrolases"/>
    <property type="match status" value="1"/>
</dbReference>
<comment type="subcellular location">
    <subcellularLocation>
        <location evidence="1">Cytoplasm</location>
    </subcellularLocation>
</comment>
<feature type="binding site" evidence="4">
    <location>
        <position position="65"/>
    </location>
    <ligand>
        <name>Zn(2+)</name>
        <dbReference type="ChEBI" id="CHEBI:29105"/>
        <label>1</label>
        <note>catalytic</note>
    </ligand>
</feature>
<evidence type="ECO:0000256" key="3">
    <source>
        <dbReference type="PIRSR" id="PIRSR001238-2"/>
    </source>
</evidence>
<dbReference type="GO" id="GO:0005737">
    <property type="term" value="C:cytoplasm"/>
    <property type="evidence" value="ECO:0007669"/>
    <property type="project" value="UniProtKB-SubCell"/>
</dbReference>
<feature type="domain" description="Amidohydrolase-related" evidence="5">
    <location>
        <begin position="267"/>
        <end position="377"/>
    </location>
</feature>
<dbReference type="InterPro" id="IPR010229">
    <property type="entry name" value="Pept_M38_dipep"/>
</dbReference>
<evidence type="ECO:0000256" key="2">
    <source>
        <dbReference type="PIRSR" id="PIRSR001238-1"/>
    </source>
</evidence>
<dbReference type="InterPro" id="IPR006680">
    <property type="entry name" value="Amidohydro-rel"/>
</dbReference>
<keyword evidence="1 6" id="KW-0378">Hydrolase</keyword>
<dbReference type="Gene3D" id="2.30.40.10">
    <property type="entry name" value="Urease, subunit C, domain 1"/>
    <property type="match status" value="1"/>
</dbReference>
<dbReference type="InterPro" id="IPR011059">
    <property type="entry name" value="Metal-dep_hydrolase_composite"/>
</dbReference>
<feature type="active site" description="Proton acceptor" evidence="2">
    <location>
        <position position="289"/>
    </location>
</feature>
<dbReference type="GO" id="GO:0008237">
    <property type="term" value="F:metallopeptidase activity"/>
    <property type="evidence" value="ECO:0007669"/>
    <property type="project" value="UniProtKB-KW"/>
</dbReference>
<dbReference type="GO" id="GO:0016810">
    <property type="term" value="F:hydrolase activity, acting on carbon-nitrogen (but not peptide) bonds"/>
    <property type="evidence" value="ECO:0007669"/>
    <property type="project" value="InterPro"/>
</dbReference>
<comment type="PTM">
    <text evidence="1">Carboxylation allows a single lysine to coordinate two zinc ions.</text>
</comment>
<comment type="caution">
    <text evidence="6">The sequence shown here is derived from an EMBL/GenBank/DDBJ whole genome shotgun (WGS) entry which is preliminary data.</text>
</comment>
<keyword evidence="1" id="KW-0645">Protease</keyword>
<evidence type="ECO:0000259" key="5">
    <source>
        <dbReference type="Pfam" id="PF01979"/>
    </source>
</evidence>
<evidence type="ECO:0000313" key="6">
    <source>
        <dbReference type="EMBL" id="MST67082.1"/>
    </source>
</evidence>
<dbReference type="GO" id="GO:0006508">
    <property type="term" value="P:proteolysis"/>
    <property type="evidence" value="ECO:0007669"/>
    <property type="project" value="UniProtKB-KW"/>
</dbReference>
<keyword evidence="7" id="KW-1185">Reference proteome</keyword>
<reference evidence="6 7" key="1">
    <citation type="submission" date="2019-08" db="EMBL/GenBank/DDBJ databases">
        <title>In-depth cultivation of the pig gut microbiome towards novel bacterial diversity and tailored functional studies.</title>
        <authorList>
            <person name="Wylensek D."/>
            <person name="Hitch T.C.A."/>
            <person name="Clavel T."/>
        </authorList>
    </citation>
    <scope>NUCLEOTIDE SEQUENCE [LARGE SCALE GENOMIC DNA]</scope>
    <source>
        <strain evidence="6 7">BSM-380-WT-5A</strain>
    </source>
</reference>
<dbReference type="RefSeq" id="WP_154432545.1">
    <property type="nucleotide sequence ID" value="NZ_JBQHRC010000002.1"/>
</dbReference>
<feature type="binding site" evidence="4">
    <location>
        <position position="289"/>
    </location>
    <ligand>
        <name>Zn(2+)</name>
        <dbReference type="ChEBI" id="CHEBI:29105"/>
        <label>1</label>
        <note>catalytic</note>
    </ligand>
</feature>
<dbReference type="GO" id="GO:0008798">
    <property type="term" value="F:beta-aspartyl-peptidase activity"/>
    <property type="evidence" value="ECO:0007669"/>
    <property type="project" value="InterPro"/>
</dbReference>
<dbReference type="PANTHER" id="PTHR11647:SF1">
    <property type="entry name" value="COLLAPSIN RESPONSE MEDIATOR PROTEIN"/>
    <property type="match status" value="1"/>
</dbReference>
<gene>
    <name evidence="6" type="ORF">FYJ57_10180</name>
</gene>
<keyword evidence="1" id="KW-0482">Metalloprotease</keyword>
<dbReference type="InterPro" id="IPR032466">
    <property type="entry name" value="Metal_Hydrolase"/>
</dbReference>
<dbReference type="Proteomes" id="UP000440513">
    <property type="component" value="Unassembled WGS sequence"/>
</dbReference>
<evidence type="ECO:0000256" key="4">
    <source>
        <dbReference type="PIRSR" id="PIRSR001238-3"/>
    </source>
</evidence>
<sequence>MKLIKNINVYAPEHLGNKDVLVIGDKIAKIEEAGCMPEIPYLTAEDIIDGSGKILTPGFIDCHVHILGGGGEGGFANRTPEATVEGLTKFGVTTVVGCLGTDGIGRDMCALVAKTKGLCEQGMSAYCYTGSYQIPVHTLTDSITKDIMMIQEIIGTGEIAISDHRSSQPTFEEFVRVVADTRLGGVLSGKAGVVNVHLGDSPRCMDLIERVVAETEIPASQILPTHINRNEKLFCKATEYAKNGGNVDFTGNEDIDYWETICDEVRVCNGIRRMMEAGVDPKHITISSDGQGSLPMYTAGGEFLGMGVGQSSCLLKEVKECVCKADIPLEIAISTITANPARILQLKDKGKIEEGCDADLCILNQELDLVEVIIRGKCRESIC</sequence>
<protein>
    <recommendedName>
        <fullName evidence="1">Isoaspartyl dipeptidase</fullName>
        <ecNumber evidence="1">3.4.19.-</ecNumber>
    </recommendedName>
</protein>
<feature type="binding site" evidence="3">
    <location>
        <position position="293"/>
    </location>
    <ligand>
        <name>substrate</name>
    </ligand>
</feature>
<feature type="binding site" evidence="3">
    <location>
        <position position="101"/>
    </location>
    <ligand>
        <name>substrate</name>
    </ligand>
</feature>
<dbReference type="PANTHER" id="PTHR11647">
    <property type="entry name" value="HYDRANTOINASE/DIHYDROPYRIMIDINASE FAMILY MEMBER"/>
    <property type="match status" value="1"/>
</dbReference>
<dbReference type="InterPro" id="IPR050378">
    <property type="entry name" value="Metallo-dep_Hydrolases_sf"/>
</dbReference>
<dbReference type="SUPFAM" id="SSF51338">
    <property type="entry name" value="Composite domain of metallo-dependent hydrolases"/>
    <property type="match status" value="1"/>
</dbReference>
<feature type="binding site" evidence="3">
    <location>
        <position position="165"/>
    </location>
    <ligand>
        <name>substrate</name>
    </ligand>
</feature>
<feature type="binding site" evidence="3">
    <location>
        <position position="229"/>
    </location>
    <ligand>
        <name>substrate</name>
    </ligand>
</feature>
<evidence type="ECO:0000256" key="1">
    <source>
        <dbReference type="PIRNR" id="PIRNR001238"/>
    </source>
</evidence>
<accession>A0A7X2P404</accession>
<comment type="function">
    <text evidence="1">Catalyzes the hydrolytic cleavage of a subset of L-isoaspartyl (L-beta-aspartyl) dipeptides. Used to degrade proteins damaged by L-isoaspartyl residues formation.</text>
</comment>
<organism evidence="6 7">
    <name type="scientific">Oliverpabstia intestinalis</name>
    <dbReference type="NCBI Taxonomy" id="2606633"/>
    <lineage>
        <taxon>Bacteria</taxon>
        <taxon>Bacillati</taxon>
        <taxon>Bacillota</taxon>
        <taxon>Clostridia</taxon>
        <taxon>Lachnospirales</taxon>
        <taxon>Lachnospiraceae</taxon>
        <taxon>Oliverpabstia</taxon>
    </lineage>
</organism>
<dbReference type="SUPFAM" id="SSF51556">
    <property type="entry name" value="Metallo-dependent hydrolases"/>
    <property type="match status" value="1"/>
</dbReference>
<dbReference type="Pfam" id="PF01979">
    <property type="entry name" value="Amidohydro_1"/>
    <property type="match status" value="1"/>
</dbReference>